<dbReference type="InterPro" id="IPR036514">
    <property type="entry name" value="SGNH_hydro_sf"/>
</dbReference>
<dbReference type="InterPro" id="IPR051532">
    <property type="entry name" value="Ester_Hydrolysis_Enzymes"/>
</dbReference>
<accession>A0AAE8M4E8</accession>
<dbReference type="GO" id="GO:0004622">
    <property type="term" value="F:phosphatidylcholine lysophospholipase activity"/>
    <property type="evidence" value="ECO:0007669"/>
    <property type="project" value="TreeGrafter"/>
</dbReference>
<dbReference type="Proteomes" id="UP001187734">
    <property type="component" value="Unassembled WGS sequence"/>
</dbReference>
<dbReference type="Pfam" id="PF13472">
    <property type="entry name" value="Lipase_GDSL_2"/>
    <property type="match status" value="1"/>
</dbReference>
<evidence type="ECO:0000259" key="1">
    <source>
        <dbReference type="Pfam" id="PF13472"/>
    </source>
</evidence>
<evidence type="ECO:0000313" key="3">
    <source>
        <dbReference type="Proteomes" id="UP001187734"/>
    </source>
</evidence>
<name>A0AAE8M4E8_9HYPO</name>
<feature type="domain" description="SGNH hydrolase-type esterase" evidence="1">
    <location>
        <begin position="247"/>
        <end position="433"/>
    </location>
</feature>
<dbReference type="EMBL" id="ONZP01000112">
    <property type="protein sequence ID" value="SPJ74034.1"/>
    <property type="molecule type" value="Genomic_DNA"/>
</dbReference>
<dbReference type="InterPro" id="IPR013830">
    <property type="entry name" value="SGNH_hydro"/>
</dbReference>
<protein>
    <recommendedName>
        <fullName evidence="1">SGNH hydrolase-type esterase domain-containing protein</fullName>
    </recommendedName>
</protein>
<evidence type="ECO:0000313" key="2">
    <source>
        <dbReference type="EMBL" id="SPJ74034.1"/>
    </source>
</evidence>
<dbReference type="AlphaFoldDB" id="A0AAE8M4E8"/>
<gene>
    <name evidence="2" type="ORF">FTOL_03764</name>
</gene>
<dbReference type="PANTHER" id="PTHR30383:SF5">
    <property type="entry name" value="SGNH HYDROLASE-TYPE ESTERASE DOMAIN-CONTAINING PROTEIN"/>
    <property type="match status" value="1"/>
</dbReference>
<organism evidence="2 3">
    <name type="scientific">Fusarium torulosum</name>
    <dbReference type="NCBI Taxonomy" id="33205"/>
    <lineage>
        <taxon>Eukaryota</taxon>
        <taxon>Fungi</taxon>
        <taxon>Dikarya</taxon>
        <taxon>Ascomycota</taxon>
        <taxon>Pezizomycotina</taxon>
        <taxon>Sordariomycetes</taxon>
        <taxon>Hypocreomycetidae</taxon>
        <taxon>Hypocreales</taxon>
        <taxon>Nectriaceae</taxon>
        <taxon>Fusarium</taxon>
    </lineage>
</organism>
<sequence length="463" mass="52402">MNSQINTLTDSQSLPSQFDTARSLLENDELLVTDHLRVDCPVEHFVQKLKDLSSLLHPFLQSDSCQPLGLSKDSNYVYFRLDADTNGSETLVKLPLQNQVMDLVNVFEETNGNYHWYLRESFRERIRQAYSHPTGQAGDKDWFCRLLVVLAVAQAQKPKPKSSSAPELNLSGPDLLEQAVSLFSISEIPSTDDIEALNLMAFYYYCNNRPKMALMYINQSIALAELLHLGTPRHTIVQGGVKLRILAVGASITVGYERGEEGDGYRERLRDNLSLNEVVWAGTERSPKGDIEDGFFAAWSGKTIQYMNNRIDASLEQRPNLILVDTGTNDMNSNHDIATEGNDPAAAIERLRLMVEEMVDKCPDATIILGMPINVCNKREFRKQRKRLKIYRSLVAELAVEFRNQKHHVLAANFGPFKESYLVDCVHPGDIGYLVMGDWWYDFIHQIPKGWIQEPVGPDPIRG</sequence>
<dbReference type="CDD" id="cd12148">
    <property type="entry name" value="fungal_TF_MHR"/>
    <property type="match status" value="1"/>
</dbReference>
<reference evidence="2" key="1">
    <citation type="submission" date="2018-03" db="EMBL/GenBank/DDBJ databases">
        <authorList>
            <person name="Guldener U."/>
        </authorList>
    </citation>
    <scope>NUCLEOTIDE SEQUENCE</scope>
</reference>
<comment type="caution">
    <text evidence="2">The sequence shown here is derived from an EMBL/GenBank/DDBJ whole genome shotgun (WGS) entry which is preliminary data.</text>
</comment>
<dbReference type="PANTHER" id="PTHR30383">
    <property type="entry name" value="THIOESTERASE 1/PROTEASE 1/LYSOPHOSPHOLIPASE L1"/>
    <property type="match status" value="1"/>
</dbReference>
<dbReference type="SUPFAM" id="SSF52266">
    <property type="entry name" value="SGNH hydrolase"/>
    <property type="match status" value="1"/>
</dbReference>
<dbReference type="Gene3D" id="3.40.50.1110">
    <property type="entry name" value="SGNH hydrolase"/>
    <property type="match status" value="1"/>
</dbReference>
<keyword evidence="3" id="KW-1185">Reference proteome</keyword>
<proteinExistence type="predicted"/>